<protein>
    <recommendedName>
        <fullName evidence="3">PKD domain-containing protein</fullName>
    </recommendedName>
</protein>
<evidence type="ECO:0000313" key="1">
    <source>
        <dbReference type="EMBL" id="MBS0032102.1"/>
    </source>
</evidence>
<name>A0ABS5JBX2_9BACT</name>
<dbReference type="RefSeq" id="WP_211977261.1">
    <property type="nucleotide sequence ID" value="NZ_CBFHAM010000041.1"/>
</dbReference>
<keyword evidence="2" id="KW-1185">Reference proteome</keyword>
<gene>
    <name evidence="1" type="ORF">KE626_32515</name>
</gene>
<dbReference type="Proteomes" id="UP000676386">
    <property type="component" value="Unassembled WGS sequence"/>
</dbReference>
<evidence type="ECO:0000313" key="2">
    <source>
        <dbReference type="Proteomes" id="UP000676386"/>
    </source>
</evidence>
<comment type="caution">
    <text evidence="1">The sequence shown here is derived from an EMBL/GenBank/DDBJ whole genome shotgun (WGS) entry which is preliminary data.</text>
</comment>
<proteinExistence type="predicted"/>
<evidence type="ECO:0008006" key="3">
    <source>
        <dbReference type="Google" id="ProtNLM"/>
    </source>
</evidence>
<reference evidence="1 2" key="1">
    <citation type="submission" date="2021-04" db="EMBL/GenBank/DDBJ databases">
        <title>Chitinophaga sp. nov., isolated from the rhizosphere soil.</title>
        <authorList>
            <person name="He S."/>
        </authorList>
    </citation>
    <scope>NUCLEOTIDE SEQUENCE [LARGE SCALE GENOMIC DNA]</scope>
    <source>
        <strain evidence="1 2">2R12</strain>
    </source>
</reference>
<organism evidence="1 2">
    <name type="scientific">Chitinophaga hostae</name>
    <dbReference type="NCBI Taxonomy" id="2831022"/>
    <lineage>
        <taxon>Bacteria</taxon>
        <taxon>Pseudomonadati</taxon>
        <taxon>Bacteroidota</taxon>
        <taxon>Chitinophagia</taxon>
        <taxon>Chitinophagales</taxon>
        <taxon>Chitinophagaceae</taxon>
        <taxon>Chitinophaga</taxon>
    </lineage>
</organism>
<dbReference type="EMBL" id="JAGTXB010000028">
    <property type="protein sequence ID" value="MBS0032102.1"/>
    <property type="molecule type" value="Genomic_DNA"/>
</dbReference>
<accession>A0ABS5JBX2</accession>
<dbReference type="PROSITE" id="PS51257">
    <property type="entry name" value="PROKAR_LIPOPROTEIN"/>
    <property type="match status" value="1"/>
</dbReference>
<sequence length="309" mass="32830">MRKSYLTSLGLGGLLMLAACQKEDLSGGLEPVKKPSSSIVSNVTVRQALLTSSPLISQVFTYMPAAGQFINETAYGTNTAAQALVGNTTHLVSLGGYGGYIVFGFDHSVVNSAGNDLGIYGNPLGPTYQWSEPGVVMVSQDTNGNGIPDDTWYELAGSQYTAAGTIKNYRITYYNPHAAGTSVLWKDNQGATGYVQANAYHTANNYYPAMAPNQDSISFTGTKLVNTLQTGTILTNLAFAWGYSDSYSSEYPTLGYNTFDIAWAVNSAGTSVSLNAIDFVKVYTGQNCNGGAMLGEISTEVKGARDLHL</sequence>